<feature type="transmembrane region" description="Helical" evidence="2">
    <location>
        <begin position="152"/>
        <end position="171"/>
    </location>
</feature>
<gene>
    <name evidence="3" type="ORF">FRUB_02909</name>
</gene>
<evidence type="ECO:0000256" key="2">
    <source>
        <dbReference type="SAM" id="Phobius"/>
    </source>
</evidence>
<dbReference type="EMBL" id="NIDE01000004">
    <property type="protein sequence ID" value="OWK43310.1"/>
    <property type="molecule type" value="Genomic_DNA"/>
</dbReference>
<feature type="transmembrane region" description="Helical" evidence="2">
    <location>
        <begin position="74"/>
        <end position="95"/>
    </location>
</feature>
<feature type="transmembrane region" description="Helical" evidence="2">
    <location>
        <begin position="38"/>
        <end position="62"/>
    </location>
</feature>
<evidence type="ECO:0000256" key="1">
    <source>
        <dbReference type="SAM" id="MobiDB-lite"/>
    </source>
</evidence>
<proteinExistence type="predicted"/>
<dbReference type="Proteomes" id="UP000214646">
    <property type="component" value="Unassembled WGS sequence"/>
</dbReference>
<accession>A0A225DPA8</accession>
<organism evidence="3 4">
    <name type="scientific">Fimbriiglobus ruber</name>
    <dbReference type="NCBI Taxonomy" id="1908690"/>
    <lineage>
        <taxon>Bacteria</taxon>
        <taxon>Pseudomonadati</taxon>
        <taxon>Planctomycetota</taxon>
        <taxon>Planctomycetia</taxon>
        <taxon>Gemmatales</taxon>
        <taxon>Gemmataceae</taxon>
        <taxon>Fimbriiglobus</taxon>
    </lineage>
</organism>
<protein>
    <submittedName>
        <fullName evidence="3">Uncharacterized protein</fullName>
    </submittedName>
</protein>
<keyword evidence="2" id="KW-0812">Transmembrane</keyword>
<evidence type="ECO:0000313" key="4">
    <source>
        <dbReference type="Proteomes" id="UP000214646"/>
    </source>
</evidence>
<name>A0A225DPA8_9BACT</name>
<evidence type="ECO:0000313" key="3">
    <source>
        <dbReference type="EMBL" id="OWK43310.1"/>
    </source>
</evidence>
<keyword evidence="2" id="KW-1133">Transmembrane helix</keyword>
<sequence length="201" mass="21085">MNIPWWGYVLLAGLSWGTYVPIIFYGGSELGGKPNARLMAILCVGIAYFVLAVVFPLILFLTGQEEWPKLSTTGLTFACLAGVAGAVGAICVVFASKAAVDAAKAEGLNPATFRVYIAPLIFGLAPVINTLISTLWHPKSGEPFHFEFEMPGWKLLLGILLVGAGAFLVLFSKEEAEAGKGGPPKPAAPAVVTPAEPAPNT</sequence>
<feature type="region of interest" description="Disordered" evidence="1">
    <location>
        <begin position="177"/>
        <end position="201"/>
    </location>
</feature>
<comment type="caution">
    <text evidence="3">The sequence shown here is derived from an EMBL/GenBank/DDBJ whole genome shotgun (WGS) entry which is preliminary data.</text>
</comment>
<keyword evidence="2" id="KW-0472">Membrane</keyword>
<reference evidence="4" key="1">
    <citation type="submission" date="2017-06" db="EMBL/GenBank/DDBJ databases">
        <title>Genome analysis of Fimbriiglobus ruber SP5, the first member of the order Planctomycetales with confirmed chitinolytic capability.</title>
        <authorList>
            <person name="Ravin N.V."/>
            <person name="Rakitin A.L."/>
            <person name="Ivanova A.A."/>
            <person name="Beletsky A.V."/>
            <person name="Kulichevskaya I.S."/>
            <person name="Mardanov A.V."/>
            <person name="Dedysh S.N."/>
        </authorList>
    </citation>
    <scope>NUCLEOTIDE SEQUENCE [LARGE SCALE GENOMIC DNA]</scope>
    <source>
        <strain evidence="4">SP5</strain>
    </source>
</reference>
<keyword evidence="4" id="KW-1185">Reference proteome</keyword>
<feature type="transmembrane region" description="Helical" evidence="2">
    <location>
        <begin position="115"/>
        <end position="132"/>
    </location>
</feature>
<dbReference type="AlphaFoldDB" id="A0A225DPA8"/>
<feature type="transmembrane region" description="Helical" evidence="2">
    <location>
        <begin position="6"/>
        <end position="26"/>
    </location>
</feature>
<dbReference type="RefSeq" id="WP_088254174.1">
    <property type="nucleotide sequence ID" value="NZ_NIDE01000004.1"/>
</dbReference>
<dbReference type="OrthoDB" id="257805at2"/>